<dbReference type="Gene3D" id="3.30.1780.10">
    <property type="entry name" value="ornithine cyclodeaminase, domain 1"/>
    <property type="match status" value="1"/>
</dbReference>
<dbReference type="EMBL" id="JABEYC010000857">
    <property type="protein sequence ID" value="KAF4973459.1"/>
    <property type="molecule type" value="Genomic_DNA"/>
</dbReference>
<dbReference type="AlphaFoldDB" id="A0A8H4XGQ0"/>
<evidence type="ECO:0000256" key="1">
    <source>
        <dbReference type="ARBA" id="ARBA00008903"/>
    </source>
</evidence>
<gene>
    <name evidence="3" type="ORF">FZEAL_9333</name>
</gene>
<accession>A0A8H4XGQ0</accession>
<dbReference type="OrthoDB" id="41492at2759"/>
<dbReference type="InterPro" id="IPR003462">
    <property type="entry name" value="ODC_Mu_crystall"/>
</dbReference>
<sequence>MSSNLVVLSDSQVHDLLIGLSKNDVVKFQQELEKSLLDFAVGNEGRYQLAPDFVNRPNGQKTLFRPFTSPDAVGTKIAVTPAPVEDENGDKVYPAVGGILALCDSSGRPTGILNAAEVTGYRTTLCALIPWMWRRNTENVVIFGAGKQGLWHTRLALALRGSEIKSITIVNRSAARAQSLVKQVEKENEKYWKSSATLAVLEPSQPDYDQRLETLLAETDAVFCTVGSTSPLFSLKAILGKDKRDRLPFVGAIGSWQSDMIELDPEMLRHAAGREDSYSPRGDGGSIMADDLQESLVKSGEVIQSELNAEQILQVGEILSWKQGHFGTEPVGDREKLESWLSEGFVVYKGIGVSTTDLAAGNAILALARERDVGVHIPGF</sequence>
<evidence type="ECO:0000259" key="2">
    <source>
        <dbReference type="Pfam" id="PF01488"/>
    </source>
</evidence>
<reference evidence="3" key="2">
    <citation type="submission" date="2020-05" db="EMBL/GenBank/DDBJ databases">
        <authorList>
            <person name="Kim H.-S."/>
            <person name="Proctor R.H."/>
            <person name="Brown D.W."/>
        </authorList>
    </citation>
    <scope>NUCLEOTIDE SEQUENCE</scope>
    <source>
        <strain evidence="3">NRRL 22465</strain>
    </source>
</reference>
<dbReference type="InterPro" id="IPR023401">
    <property type="entry name" value="ODC_N"/>
</dbReference>
<dbReference type="GO" id="GO:0005737">
    <property type="term" value="C:cytoplasm"/>
    <property type="evidence" value="ECO:0007669"/>
    <property type="project" value="TreeGrafter"/>
</dbReference>
<proteinExistence type="inferred from homology"/>
<keyword evidence="4" id="KW-1185">Reference proteome</keyword>
<dbReference type="Pfam" id="PF01488">
    <property type="entry name" value="Shikimate_DH"/>
    <property type="match status" value="1"/>
</dbReference>
<comment type="similarity">
    <text evidence="1">Belongs to the ornithine cyclodeaminase/mu-crystallin family.</text>
</comment>
<comment type="caution">
    <text evidence="3">The sequence shown here is derived from an EMBL/GenBank/DDBJ whole genome shotgun (WGS) entry which is preliminary data.</text>
</comment>
<evidence type="ECO:0000313" key="4">
    <source>
        <dbReference type="Proteomes" id="UP000635477"/>
    </source>
</evidence>
<dbReference type="Proteomes" id="UP000635477">
    <property type="component" value="Unassembled WGS sequence"/>
</dbReference>
<name>A0A8H4XGQ0_9HYPO</name>
<dbReference type="InterPro" id="IPR006151">
    <property type="entry name" value="Shikm_DH/Glu-tRNA_Rdtase"/>
</dbReference>
<dbReference type="PANTHER" id="PTHR13812">
    <property type="entry name" value="KETIMINE REDUCTASE MU-CRYSTALLIN"/>
    <property type="match status" value="1"/>
</dbReference>
<organism evidence="3 4">
    <name type="scientific">Fusarium zealandicum</name>
    <dbReference type="NCBI Taxonomy" id="1053134"/>
    <lineage>
        <taxon>Eukaryota</taxon>
        <taxon>Fungi</taxon>
        <taxon>Dikarya</taxon>
        <taxon>Ascomycota</taxon>
        <taxon>Pezizomycotina</taxon>
        <taxon>Sordariomycetes</taxon>
        <taxon>Hypocreomycetidae</taxon>
        <taxon>Hypocreales</taxon>
        <taxon>Nectriaceae</taxon>
        <taxon>Fusarium</taxon>
        <taxon>Fusarium staphyleae species complex</taxon>
    </lineage>
</organism>
<dbReference type="Gene3D" id="3.40.50.720">
    <property type="entry name" value="NAD(P)-binding Rossmann-like Domain"/>
    <property type="match status" value="1"/>
</dbReference>
<reference evidence="3" key="1">
    <citation type="journal article" date="2020" name="BMC Genomics">
        <title>Correction to: Identification and distribution of gene clusters required for synthesis of sphingolipid metabolism inhibitors in diverse species of the filamentous fungus Fusarium.</title>
        <authorList>
            <person name="Kim H.S."/>
            <person name="Lohmar J.M."/>
            <person name="Busman M."/>
            <person name="Brown D.W."/>
            <person name="Naumann T.A."/>
            <person name="Divon H.H."/>
            <person name="Lysoe E."/>
            <person name="Uhlig S."/>
            <person name="Proctor R.H."/>
        </authorList>
    </citation>
    <scope>NUCLEOTIDE SEQUENCE</scope>
    <source>
        <strain evidence="3">NRRL 22465</strain>
    </source>
</reference>
<evidence type="ECO:0000313" key="3">
    <source>
        <dbReference type="EMBL" id="KAF4973459.1"/>
    </source>
</evidence>
<feature type="domain" description="Quinate/shikimate 5-dehydrogenase/glutamyl-tRNA reductase" evidence="2">
    <location>
        <begin position="136"/>
        <end position="236"/>
    </location>
</feature>
<dbReference type="SUPFAM" id="SSF51735">
    <property type="entry name" value="NAD(P)-binding Rossmann-fold domains"/>
    <property type="match status" value="1"/>
</dbReference>
<protein>
    <recommendedName>
        <fullName evidence="2">Quinate/shikimate 5-dehydrogenase/glutamyl-tRNA reductase domain-containing protein</fullName>
    </recommendedName>
</protein>
<dbReference type="PANTHER" id="PTHR13812:SF19">
    <property type="entry name" value="KETIMINE REDUCTASE MU-CRYSTALLIN"/>
    <property type="match status" value="1"/>
</dbReference>
<dbReference type="InterPro" id="IPR036291">
    <property type="entry name" value="NAD(P)-bd_dom_sf"/>
</dbReference>